<proteinExistence type="predicted"/>
<accession>S4PT85</accession>
<organism evidence="1">
    <name type="scientific">Pararge aegeria</name>
    <name type="common">speckled wood butterfly</name>
    <dbReference type="NCBI Taxonomy" id="116150"/>
    <lineage>
        <taxon>Eukaryota</taxon>
        <taxon>Metazoa</taxon>
        <taxon>Ecdysozoa</taxon>
        <taxon>Arthropoda</taxon>
        <taxon>Hexapoda</taxon>
        <taxon>Insecta</taxon>
        <taxon>Pterygota</taxon>
        <taxon>Neoptera</taxon>
        <taxon>Endopterygota</taxon>
        <taxon>Lepidoptera</taxon>
        <taxon>Glossata</taxon>
        <taxon>Ditrysia</taxon>
        <taxon>Papilionoidea</taxon>
        <taxon>Nymphalidae</taxon>
        <taxon>Satyrinae</taxon>
        <taxon>Satyrini</taxon>
        <taxon>Parargina</taxon>
        <taxon>Pararge</taxon>
    </lineage>
</organism>
<evidence type="ECO:0000313" key="1">
    <source>
        <dbReference type="EMBL" id="JAA80082.1"/>
    </source>
</evidence>
<dbReference type="AlphaFoldDB" id="S4PT85"/>
<name>S4PT85_9NEOP</name>
<reference evidence="1" key="1">
    <citation type="journal article" date="2013" name="BMC Genomics">
        <title>Unscrambling butterfly oogenesis.</title>
        <authorList>
            <person name="Carter J.M."/>
            <person name="Baker S.C."/>
            <person name="Pink R."/>
            <person name="Carter D.R."/>
            <person name="Collins A."/>
            <person name="Tomlin J."/>
            <person name="Gibbs M."/>
            <person name="Breuker C.J."/>
        </authorList>
    </citation>
    <scope>NUCLEOTIDE SEQUENCE</scope>
    <source>
        <tissue evidence="1">Ovary</tissue>
    </source>
</reference>
<reference evidence="1" key="2">
    <citation type="submission" date="2013-05" db="EMBL/GenBank/DDBJ databases">
        <authorList>
            <person name="Carter J.-M."/>
            <person name="Baker S.C."/>
            <person name="Pink R."/>
            <person name="Carter D.R.F."/>
            <person name="Collins A."/>
            <person name="Tomlin J."/>
            <person name="Gibbs M."/>
            <person name="Breuker C.J."/>
        </authorList>
    </citation>
    <scope>NUCLEOTIDE SEQUENCE</scope>
    <source>
        <tissue evidence="1">Ovary</tissue>
    </source>
</reference>
<dbReference type="EMBL" id="GAIX01012478">
    <property type="protein sequence ID" value="JAA80082.1"/>
    <property type="molecule type" value="Transcribed_RNA"/>
</dbReference>
<feature type="non-terminal residue" evidence="1">
    <location>
        <position position="1"/>
    </location>
</feature>
<sequence length="70" mass="7885">FVEENVEGIPQNQSNIIFNQSPFTTGVSTGPNKLLVQLMGHVKTTQRMLMASSQGFIFFVYKKKSCPNYI</sequence>
<protein>
    <submittedName>
        <fullName evidence="1">Uncharacterized protein</fullName>
    </submittedName>
</protein>